<dbReference type="RefSeq" id="WP_320506787.1">
    <property type="nucleotide sequence ID" value="NZ_JAXCLW010000001.1"/>
</dbReference>
<evidence type="ECO:0000259" key="6">
    <source>
        <dbReference type="Pfam" id="PF08543"/>
    </source>
</evidence>
<evidence type="ECO:0000313" key="8">
    <source>
        <dbReference type="Proteomes" id="UP001279642"/>
    </source>
</evidence>
<keyword evidence="2 7" id="KW-0808">Transferase</keyword>
<reference evidence="7 8" key="1">
    <citation type="journal article" date="2016" name="Antonie Van Leeuwenhoek">
        <title>Dongia soli sp. nov., isolated from soil from Dokdo, Korea.</title>
        <authorList>
            <person name="Kim D.U."/>
            <person name="Lee H."/>
            <person name="Kim H."/>
            <person name="Kim S.G."/>
            <person name="Ka J.O."/>
        </authorList>
    </citation>
    <scope>NUCLEOTIDE SEQUENCE [LARGE SCALE GENOMIC DNA]</scope>
    <source>
        <strain evidence="7 8">D78</strain>
    </source>
</reference>
<protein>
    <recommendedName>
        <fullName evidence="1">pyridoxal kinase</fullName>
        <ecNumber evidence="1">2.7.1.35</ecNumber>
    </recommendedName>
</protein>
<dbReference type="SUPFAM" id="SSF53613">
    <property type="entry name" value="Ribokinase-like"/>
    <property type="match status" value="1"/>
</dbReference>
<dbReference type="Gene3D" id="3.40.1190.20">
    <property type="match status" value="1"/>
</dbReference>
<evidence type="ECO:0000256" key="3">
    <source>
        <dbReference type="ARBA" id="ARBA00022741"/>
    </source>
</evidence>
<keyword evidence="3" id="KW-0547">Nucleotide-binding</keyword>
<comment type="caution">
    <text evidence="7">The sequence shown here is derived from an EMBL/GenBank/DDBJ whole genome shotgun (WGS) entry which is preliminary data.</text>
</comment>
<keyword evidence="4 7" id="KW-0418">Kinase</keyword>
<accession>A0ABU5E7X5</accession>
<feature type="domain" description="Pyridoxamine kinase/Phosphomethylpyrimidine kinase" evidence="6">
    <location>
        <begin position="73"/>
        <end position="249"/>
    </location>
</feature>
<evidence type="ECO:0000256" key="2">
    <source>
        <dbReference type="ARBA" id="ARBA00022679"/>
    </source>
</evidence>
<dbReference type="Proteomes" id="UP001279642">
    <property type="component" value="Unassembled WGS sequence"/>
</dbReference>
<dbReference type="PANTHER" id="PTHR10534">
    <property type="entry name" value="PYRIDOXAL KINASE"/>
    <property type="match status" value="1"/>
</dbReference>
<dbReference type="InterPro" id="IPR029056">
    <property type="entry name" value="Ribokinase-like"/>
</dbReference>
<evidence type="ECO:0000313" key="7">
    <source>
        <dbReference type="EMBL" id="MDY0881735.1"/>
    </source>
</evidence>
<keyword evidence="5" id="KW-0067">ATP-binding</keyword>
<organism evidence="7 8">
    <name type="scientific">Dongia soli</name>
    <dbReference type="NCBI Taxonomy" id="600628"/>
    <lineage>
        <taxon>Bacteria</taxon>
        <taxon>Pseudomonadati</taxon>
        <taxon>Pseudomonadota</taxon>
        <taxon>Alphaproteobacteria</taxon>
        <taxon>Rhodospirillales</taxon>
        <taxon>Dongiaceae</taxon>
        <taxon>Dongia</taxon>
    </lineage>
</organism>
<proteinExistence type="predicted"/>
<dbReference type="InterPro" id="IPR013749">
    <property type="entry name" value="PM/HMP-P_kinase-1"/>
</dbReference>
<dbReference type="Pfam" id="PF08543">
    <property type="entry name" value="Phos_pyr_kin"/>
    <property type="match status" value="1"/>
</dbReference>
<evidence type="ECO:0000256" key="4">
    <source>
        <dbReference type="ARBA" id="ARBA00022777"/>
    </source>
</evidence>
<dbReference type="CDD" id="cd01173">
    <property type="entry name" value="pyridoxal_pyridoxamine_kinase"/>
    <property type="match status" value="1"/>
</dbReference>
<dbReference type="NCBIfam" id="TIGR00687">
    <property type="entry name" value="pyridox_kin"/>
    <property type="match status" value="1"/>
</dbReference>
<dbReference type="EC" id="2.7.1.35" evidence="1"/>
<gene>
    <name evidence="7" type="primary">pdxY</name>
    <name evidence="7" type="ORF">SMD27_02670</name>
</gene>
<dbReference type="PANTHER" id="PTHR10534:SF2">
    <property type="entry name" value="PYRIDOXAL KINASE"/>
    <property type="match status" value="1"/>
</dbReference>
<evidence type="ECO:0000256" key="1">
    <source>
        <dbReference type="ARBA" id="ARBA00012104"/>
    </source>
</evidence>
<evidence type="ECO:0000256" key="5">
    <source>
        <dbReference type="ARBA" id="ARBA00022840"/>
    </source>
</evidence>
<dbReference type="EMBL" id="JAXCLW010000001">
    <property type="protein sequence ID" value="MDY0881735.1"/>
    <property type="molecule type" value="Genomic_DNA"/>
</dbReference>
<name>A0ABU5E7X5_9PROT</name>
<dbReference type="GO" id="GO:0008478">
    <property type="term" value="F:pyridoxal kinase activity"/>
    <property type="evidence" value="ECO:0007669"/>
    <property type="project" value="UniProtKB-EC"/>
</dbReference>
<keyword evidence="8" id="KW-1185">Reference proteome</keyword>
<dbReference type="InterPro" id="IPR004625">
    <property type="entry name" value="PyrdxlKinase"/>
</dbReference>
<sequence length="281" mass="30210">MNILSIQSQVVYGHVGNSAAQFILQRLGYDVWSIPTVLFSNHLDWPTWTGRVLPPEDVAALIDGLDKLGVLERVDAVLTGYLGDAGNVPLVAQLVDRLRADHPNLIYACDPVMGDHGELYVRPALAEGIAEELVRRADILLPNQFELARLSGRDIHDHATTIAAARELKHRSKARIVVATGAPEPSMPDSIFAVAMDDDSIWRAEGAKVEVPASGAGDSFAALFVGHYLRQRDLSQALAAAVTGTSQIFAATAAKAHDELVIIGSQDKWANLPATTATRIA</sequence>